<evidence type="ECO:0000313" key="13">
    <source>
        <dbReference type="Proteomes" id="UP000548867"/>
    </source>
</evidence>
<dbReference type="PANTHER" id="PTHR35091">
    <property type="entry name" value="FLAGELLAR PROTEIN FLIL"/>
    <property type="match status" value="1"/>
</dbReference>
<comment type="caution">
    <text evidence="12">The sequence shown here is derived from an EMBL/GenBank/DDBJ whole genome shotgun (WGS) entry which is preliminary data.</text>
</comment>
<sequence length="201" mass="21569">MSKDKTETGDKPAKGKSPIMLIAITAVLMLAVGGGGAFAMVKMGIIGGGKSEHVKEDNSPKLIRKGQEDPYAAKPAEGGKEGEGAVKEVEGEGGSPYKTSYYTFSEDFTSNLKNSSALVQISVACSTHRDGRVLMWLKKHELAIRSEMLAVLADTPEEEVSTVEGKEKLQKRLTASINHVLTEEEGFGGIDAVYFKSFLVQ</sequence>
<keyword evidence="12" id="KW-0282">Flagellum</keyword>
<evidence type="ECO:0000256" key="1">
    <source>
        <dbReference type="ARBA" id="ARBA00002254"/>
    </source>
</evidence>
<dbReference type="GO" id="GO:0009425">
    <property type="term" value="C:bacterial-type flagellum basal body"/>
    <property type="evidence" value="ECO:0007669"/>
    <property type="project" value="InterPro"/>
</dbReference>
<feature type="transmembrane region" description="Helical" evidence="10">
    <location>
        <begin position="20"/>
        <end position="41"/>
    </location>
</feature>
<keyword evidence="13" id="KW-1185">Reference proteome</keyword>
<evidence type="ECO:0000256" key="3">
    <source>
        <dbReference type="ARBA" id="ARBA00008281"/>
    </source>
</evidence>
<dbReference type="PANTHER" id="PTHR35091:SF2">
    <property type="entry name" value="FLAGELLAR PROTEIN FLIL"/>
    <property type="match status" value="1"/>
</dbReference>
<organism evidence="12 13">
    <name type="scientific">Novosphingobium sediminicola</name>
    <dbReference type="NCBI Taxonomy" id="563162"/>
    <lineage>
        <taxon>Bacteria</taxon>
        <taxon>Pseudomonadati</taxon>
        <taxon>Pseudomonadota</taxon>
        <taxon>Alphaproteobacteria</taxon>
        <taxon>Sphingomonadales</taxon>
        <taxon>Sphingomonadaceae</taxon>
        <taxon>Novosphingobium</taxon>
    </lineage>
</organism>
<comment type="function">
    <text evidence="1 10">Controls the rotational direction of flagella during chemotaxis.</text>
</comment>
<evidence type="ECO:0000256" key="8">
    <source>
        <dbReference type="ARBA" id="ARBA00022989"/>
    </source>
</evidence>
<accession>A0A7W6CIN6</accession>
<evidence type="ECO:0000313" key="12">
    <source>
        <dbReference type="EMBL" id="MBB3956552.1"/>
    </source>
</evidence>
<evidence type="ECO:0000256" key="11">
    <source>
        <dbReference type="SAM" id="MobiDB-lite"/>
    </source>
</evidence>
<proteinExistence type="inferred from homology"/>
<evidence type="ECO:0000256" key="7">
    <source>
        <dbReference type="ARBA" id="ARBA00022779"/>
    </source>
</evidence>
<protein>
    <recommendedName>
        <fullName evidence="10">Flagellar protein FliL</fullName>
    </recommendedName>
</protein>
<dbReference type="AlphaFoldDB" id="A0A7W6CIN6"/>
<dbReference type="EMBL" id="JACIDX010000014">
    <property type="protein sequence ID" value="MBB3956552.1"/>
    <property type="molecule type" value="Genomic_DNA"/>
</dbReference>
<comment type="similarity">
    <text evidence="3 10">Belongs to the FliL family.</text>
</comment>
<keyword evidence="8 10" id="KW-1133">Transmembrane helix</keyword>
<keyword evidence="12" id="KW-0969">Cilium</keyword>
<evidence type="ECO:0000256" key="5">
    <source>
        <dbReference type="ARBA" id="ARBA00022500"/>
    </source>
</evidence>
<dbReference type="RefSeq" id="WP_183627421.1">
    <property type="nucleotide sequence ID" value="NZ_JACIDX010000014.1"/>
</dbReference>
<gene>
    <name evidence="12" type="ORF">GGR38_003517</name>
</gene>
<feature type="region of interest" description="Disordered" evidence="11">
    <location>
        <begin position="51"/>
        <end position="91"/>
    </location>
</feature>
<dbReference type="GO" id="GO:0006935">
    <property type="term" value="P:chemotaxis"/>
    <property type="evidence" value="ECO:0007669"/>
    <property type="project" value="UniProtKB-KW"/>
</dbReference>
<name>A0A7W6CIN6_9SPHN</name>
<evidence type="ECO:0000256" key="4">
    <source>
        <dbReference type="ARBA" id="ARBA00022475"/>
    </source>
</evidence>
<keyword evidence="6 10" id="KW-0812">Transmembrane</keyword>
<keyword evidence="4" id="KW-1003">Cell membrane</keyword>
<dbReference type="Proteomes" id="UP000548867">
    <property type="component" value="Unassembled WGS sequence"/>
</dbReference>
<evidence type="ECO:0000256" key="2">
    <source>
        <dbReference type="ARBA" id="ARBA00004162"/>
    </source>
</evidence>
<feature type="compositionally biased region" description="Basic and acidic residues" evidence="11">
    <location>
        <begin position="77"/>
        <end position="90"/>
    </location>
</feature>
<keyword evidence="7 10" id="KW-0283">Flagellar rotation</keyword>
<evidence type="ECO:0000256" key="10">
    <source>
        <dbReference type="RuleBase" id="RU364125"/>
    </source>
</evidence>
<keyword evidence="10" id="KW-0997">Cell inner membrane</keyword>
<reference evidence="12 13" key="1">
    <citation type="submission" date="2020-08" db="EMBL/GenBank/DDBJ databases">
        <title>Genomic Encyclopedia of Type Strains, Phase IV (KMG-IV): sequencing the most valuable type-strain genomes for metagenomic binning, comparative biology and taxonomic classification.</title>
        <authorList>
            <person name="Goeker M."/>
        </authorList>
    </citation>
    <scope>NUCLEOTIDE SEQUENCE [LARGE SCALE GENOMIC DNA]</scope>
    <source>
        <strain evidence="12 13">DSM 27057</strain>
    </source>
</reference>
<dbReference type="InterPro" id="IPR005503">
    <property type="entry name" value="FliL"/>
</dbReference>
<evidence type="ECO:0000256" key="6">
    <source>
        <dbReference type="ARBA" id="ARBA00022692"/>
    </source>
</evidence>
<dbReference type="GO" id="GO:0071978">
    <property type="term" value="P:bacterial-type flagellum-dependent swarming motility"/>
    <property type="evidence" value="ECO:0007669"/>
    <property type="project" value="TreeGrafter"/>
</dbReference>
<keyword evidence="5 10" id="KW-0145">Chemotaxis</keyword>
<dbReference type="GO" id="GO:0005886">
    <property type="term" value="C:plasma membrane"/>
    <property type="evidence" value="ECO:0007669"/>
    <property type="project" value="UniProtKB-SubCell"/>
</dbReference>
<comment type="subcellular location">
    <subcellularLocation>
        <location evidence="10">Cell inner membrane</location>
    </subcellularLocation>
    <subcellularLocation>
        <location evidence="2">Cell membrane</location>
        <topology evidence="2">Single-pass membrane protein</topology>
    </subcellularLocation>
</comment>
<keyword evidence="9 10" id="KW-0472">Membrane</keyword>
<evidence type="ECO:0000256" key="9">
    <source>
        <dbReference type="ARBA" id="ARBA00023136"/>
    </source>
</evidence>
<dbReference type="Pfam" id="PF03748">
    <property type="entry name" value="FliL"/>
    <property type="match status" value="1"/>
</dbReference>
<keyword evidence="12" id="KW-0966">Cell projection</keyword>